<keyword evidence="7" id="KW-1185">Reference proteome</keyword>
<dbReference type="SUPFAM" id="SSF56112">
    <property type="entry name" value="Protein kinase-like (PK-like)"/>
    <property type="match status" value="1"/>
</dbReference>
<keyword evidence="2" id="KW-0547">Nucleotide-binding</keyword>
<dbReference type="InterPro" id="IPR008271">
    <property type="entry name" value="Ser/Thr_kinase_AS"/>
</dbReference>
<protein>
    <submittedName>
        <fullName evidence="8">Protein kinase domain-containing protein</fullName>
    </submittedName>
</protein>
<dbReference type="PANTHER" id="PTHR48012">
    <property type="entry name" value="STERILE20-LIKE KINASE, ISOFORM B-RELATED"/>
    <property type="match status" value="1"/>
</dbReference>
<dbReference type="AlphaFoldDB" id="A0A1I7YRF1"/>
<dbReference type="PANTHER" id="PTHR48012:SF26">
    <property type="entry name" value="SERINE_THREONINE-PROTEIN KINASE DDB_G0283821-RELATED"/>
    <property type="match status" value="1"/>
</dbReference>
<evidence type="ECO:0000313" key="8">
    <source>
        <dbReference type="WBParaSite" id="L893_g18969.t1"/>
    </source>
</evidence>
<evidence type="ECO:0000256" key="3">
    <source>
        <dbReference type="ARBA" id="ARBA00022840"/>
    </source>
</evidence>
<dbReference type="GO" id="GO:0005524">
    <property type="term" value="F:ATP binding"/>
    <property type="evidence" value="ECO:0007669"/>
    <property type="project" value="UniProtKB-KW"/>
</dbReference>
<dbReference type="Gene3D" id="1.10.510.10">
    <property type="entry name" value="Transferase(Phosphotransferase) domain 1"/>
    <property type="match status" value="1"/>
</dbReference>
<organism evidence="7 8">
    <name type="scientific">Steinernema glaseri</name>
    <dbReference type="NCBI Taxonomy" id="37863"/>
    <lineage>
        <taxon>Eukaryota</taxon>
        <taxon>Metazoa</taxon>
        <taxon>Ecdysozoa</taxon>
        <taxon>Nematoda</taxon>
        <taxon>Chromadorea</taxon>
        <taxon>Rhabditida</taxon>
        <taxon>Tylenchina</taxon>
        <taxon>Panagrolaimomorpha</taxon>
        <taxon>Strongyloidoidea</taxon>
        <taxon>Steinernematidae</taxon>
        <taxon>Steinernema</taxon>
    </lineage>
</organism>
<dbReference type="PROSITE" id="PS50011">
    <property type="entry name" value="PROTEIN_KINASE_DOM"/>
    <property type="match status" value="1"/>
</dbReference>
<dbReference type="PROSITE" id="PS00108">
    <property type="entry name" value="PROTEIN_KINASE_ST"/>
    <property type="match status" value="1"/>
</dbReference>
<dbReference type="InterPro" id="IPR050629">
    <property type="entry name" value="STE20/SPS1-PAK"/>
</dbReference>
<evidence type="ECO:0000256" key="2">
    <source>
        <dbReference type="ARBA" id="ARBA00022741"/>
    </source>
</evidence>
<keyword evidence="5" id="KW-0812">Transmembrane</keyword>
<name>A0A1I7YRF1_9BILA</name>
<evidence type="ECO:0000256" key="1">
    <source>
        <dbReference type="ARBA" id="ARBA00008874"/>
    </source>
</evidence>
<feature type="domain" description="Protein kinase" evidence="6">
    <location>
        <begin position="1"/>
        <end position="281"/>
    </location>
</feature>
<proteinExistence type="inferred from homology"/>
<evidence type="ECO:0000256" key="4">
    <source>
        <dbReference type="SAM" id="MobiDB-lite"/>
    </source>
</evidence>
<evidence type="ECO:0000259" key="6">
    <source>
        <dbReference type="PROSITE" id="PS50011"/>
    </source>
</evidence>
<dbReference type="Proteomes" id="UP000095287">
    <property type="component" value="Unplaced"/>
</dbReference>
<dbReference type="SMART" id="SM00220">
    <property type="entry name" value="S_TKc"/>
    <property type="match status" value="1"/>
</dbReference>
<dbReference type="GO" id="GO:0005737">
    <property type="term" value="C:cytoplasm"/>
    <property type="evidence" value="ECO:0007669"/>
    <property type="project" value="TreeGrafter"/>
</dbReference>
<reference evidence="8" key="1">
    <citation type="submission" date="2016-11" db="UniProtKB">
        <authorList>
            <consortium name="WormBaseParasite"/>
        </authorList>
    </citation>
    <scope>IDENTIFICATION</scope>
</reference>
<sequence length="546" mass="62492">MFEEKGTGECISGKIVNLDMFNHYLQDIAKIRARLETFIKEYRILHRLSNGPGKERLAQFIGIFSDMERMIVFTEYMAGRSVKDLLAEQALPEQVAYKYFYQACEGLNFLHNQRPPVIHRDIKAANLLITDHDTIKLANFGLVRDLAVDGFGIAVASEVTVDFRGTLLYVAPEVLTSQLGPGNRRAYGRPADVWALGCTFVEMLVRNPPHYEYFGKIEINYCSSELLQRARGPVEDQLPYLSKNLIPTASKNIRFLIDKIFEKQPELRPTVTHLVNVMAAAERSRNVSISNLYEEARPSTSQQNEEDGEEAQEKSEIQRNPSSRRKRPVLQKTANFESIDGIDGCTEAIPLTSIKDDKEADEKEERTFKLSSNLRELLSYNWFKAFYFSTILCKSVCYVLAFLVLGIGALLVFFFTALGIVTTARAVVHHFCECDLSSPKYILISGIFFILLFALFFSCCLIALGEYKFRMANRDIRKSRFFVPRPSKDIELFGVKVVKSKKDQKTEQKDEEINEKEMQNFYDAPQVDRNFGDLYDEKEEVNESEI</sequence>
<dbReference type="GO" id="GO:0004674">
    <property type="term" value="F:protein serine/threonine kinase activity"/>
    <property type="evidence" value="ECO:0007669"/>
    <property type="project" value="TreeGrafter"/>
</dbReference>
<keyword evidence="3" id="KW-0067">ATP-binding</keyword>
<dbReference type="Pfam" id="PF00069">
    <property type="entry name" value="Pkinase"/>
    <property type="match status" value="1"/>
</dbReference>
<accession>A0A1I7YRF1</accession>
<dbReference type="InterPro" id="IPR011009">
    <property type="entry name" value="Kinase-like_dom_sf"/>
</dbReference>
<keyword evidence="5" id="KW-0472">Membrane</keyword>
<keyword evidence="5" id="KW-1133">Transmembrane helix</keyword>
<feature type="transmembrane region" description="Helical" evidence="5">
    <location>
        <begin position="441"/>
        <end position="464"/>
    </location>
</feature>
<dbReference type="InterPro" id="IPR000719">
    <property type="entry name" value="Prot_kinase_dom"/>
</dbReference>
<evidence type="ECO:0000313" key="7">
    <source>
        <dbReference type="Proteomes" id="UP000095287"/>
    </source>
</evidence>
<feature type="region of interest" description="Disordered" evidence="4">
    <location>
        <begin position="294"/>
        <end position="328"/>
    </location>
</feature>
<dbReference type="WBParaSite" id="L893_g18969.t1">
    <property type="protein sequence ID" value="L893_g18969.t1"/>
    <property type="gene ID" value="L893_g18969"/>
</dbReference>
<evidence type="ECO:0000256" key="5">
    <source>
        <dbReference type="SAM" id="Phobius"/>
    </source>
</evidence>
<comment type="similarity">
    <text evidence="1">Belongs to the protein kinase superfamily. STE Ser/Thr protein kinase family. STE20 subfamily.</text>
</comment>
<feature type="transmembrane region" description="Helical" evidence="5">
    <location>
        <begin position="396"/>
        <end position="421"/>
    </location>
</feature>